<sequence length="193" mass="21441">MRRLALLLAFLLPWPAWAHPHVLIDAHIIVLFDKGLITALQIGWKFDPVYSGSLVADFDKDKNATLSAKEIADIERDAFQDTAQHQYFTHASIDGQPVQWTRASNFTLLVQKDTLIYGFKLALPQPIDPRSHAFKVSTYEESFYIDIDIPNDAAIRLVGDGSAGCRATLSEDRATPLLGGAAYPKKMVVTCEP</sequence>
<evidence type="ECO:0000313" key="3">
    <source>
        <dbReference type="Proteomes" id="UP000078543"/>
    </source>
</evidence>
<dbReference type="Pfam" id="PF06226">
    <property type="entry name" value="DUF1007"/>
    <property type="match status" value="1"/>
</dbReference>
<name>A0A178M812_9PROT</name>
<dbReference type="InterPro" id="IPR010412">
    <property type="entry name" value="DUF1007"/>
</dbReference>
<dbReference type="Proteomes" id="UP000078543">
    <property type="component" value="Unassembled WGS sequence"/>
</dbReference>
<protein>
    <submittedName>
        <fullName evidence="2">ABC transporter</fullName>
    </submittedName>
</protein>
<accession>A0A178M812</accession>
<dbReference type="EMBL" id="LWQU01000192">
    <property type="protein sequence ID" value="OAN44899.1"/>
    <property type="molecule type" value="Genomic_DNA"/>
</dbReference>
<dbReference type="STRING" id="1437059.A6A05_17275"/>
<evidence type="ECO:0000256" key="1">
    <source>
        <dbReference type="SAM" id="SignalP"/>
    </source>
</evidence>
<organism evidence="2 3">
    <name type="scientific">Magnetospirillum moscoviense</name>
    <dbReference type="NCBI Taxonomy" id="1437059"/>
    <lineage>
        <taxon>Bacteria</taxon>
        <taxon>Pseudomonadati</taxon>
        <taxon>Pseudomonadota</taxon>
        <taxon>Alphaproteobacteria</taxon>
        <taxon>Rhodospirillales</taxon>
        <taxon>Rhodospirillaceae</taxon>
        <taxon>Magnetospirillum</taxon>
    </lineage>
</organism>
<gene>
    <name evidence="2" type="ORF">A6A05_17275</name>
</gene>
<dbReference type="RefSeq" id="WP_068504369.1">
    <property type="nucleotide sequence ID" value="NZ_LWQU01000192.1"/>
</dbReference>
<feature type="chain" id="PRO_5008091745" evidence="1">
    <location>
        <begin position="19"/>
        <end position="193"/>
    </location>
</feature>
<feature type="signal peptide" evidence="1">
    <location>
        <begin position="1"/>
        <end position="18"/>
    </location>
</feature>
<dbReference type="AlphaFoldDB" id="A0A178M812"/>
<reference evidence="2 3" key="1">
    <citation type="submission" date="2016-04" db="EMBL/GenBank/DDBJ databases">
        <title>Draft genome sequence of freshwater magnetotactic bacteria Magnetospirillum marisnigri SP-1 and Magnetospirillum moscoviense BB-1.</title>
        <authorList>
            <person name="Koziaeva V."/>
            <person name="Dziuba M.V."/>
            <person name="Ivanov T.M."/>
            <person name="Kuznetsov B."/>
            <person name="Grouzdev D.S."/>
        </authorList>
    </citation>
    <scope>NUCLEOTIDE SEQUENCE [LARGE SCALE GENOMIC DNA]</scope>
    <source>
        <strain evidence="2 3">BB-1</strain>
    </source>
</reference>
<evidence type="ECO:0000313" key="2">
    <source>
        <dbReference type="EMBL" id="OAN44899.1"/>
    </source>
</evidence>
<comment type="caution">
    <text evidence="2">The sequence shown here is derived from an EMBL/GenBank/DDBJ whole genome shotgun (WGS) entry which is preliminary data.</text>
</comment>
<dbReference type="OrthoDB" id="1679673at2"/>
<proteinExistence type="predicted"/>
<keyword evidence="3" id="KW-1185">Reference proteome</keyword>
<keyword evidence="1" id="KW-0732">Signal</keyword>